<dbReference type="EMBL" id="QLST01000007">
    <property type="protein sequence ID" value="RBA28419.1"/>
    <property type="molecule type" value="Genomic_DNA"/>
</dbReference>
<keyword evidence="3" id="KW-1185">Reference proteome</keyword>
<feature type="transmembrane region" description="Helical" evidence="1">
    <location>
        <begin position="9"/>
        <end position="26"/>
    </location>
</feature>
<dbReference type="AlphaFoldDB" id="A0A365P1N0"/>
<keyword evidence="1" id="KW-1133">Transmembrane helix</keyword>
<organism evidence="2 3">
    <name type="scientific">Flavobacterium tibetense</name>
    <dbReference type="NCBI Taxonomy" id="2233533"/>
    <lineage>
        <taxon>Bacteria</taxon>
        <taxon>Pseudomonadati</taxon>
        <taxon>Bacteroidota</taxon>
        <taxon>Flavobacteriia</taxon>
        <taxon>Flavobacteriales</taxon>
        <taxon>Flavobacteriaceae</taxon>
        <taxon>Flavobacterium</taxon>
    </lineage>
</organism>
<name>A0A365P1N0_9FLAO</name>
<evidence type="ECO:0000313" key="2">
    <source>
        <dbReference type="EMBL" id="RBA28419.1"/>
    </source>
</evidence>
<dbReference type="Proteomes" id="UP000253319">
    <property type="component" value="Unassembled WGS sequence"/>
</dbReference>
<accession>A0A365P1N0</accession>
<feature type="transmembrane region" description="Helical" evidence="1">
    <location>
        <begin position="32"/>
        <end position="49"/>
    </location>
</feature>
<reference evidence="2 3" key="1">
    <citation type="submission" date="2018-06" db="EMBL/GenBank/DDBJ databases">
        <title>Flavobacterium tibetense sp. nov., isolated from a wetland YonghuCo on Tibetan Plateau.</title>
        <authorList>
            <person name="Xing P."/>
            <person name="Phurbu D."/>
            <person name="Lu H."/>
        </authorList>
    </citation>
    <scope>NUCLEOTIDE SEQUENCE [LARGE SCALE GENOMIC DNA]</scope>
    <source>
        <strain evidence="2 3">YH5</strain>
    </source>
</reference>
<keyword evidence="1" id="KW-0472">Membrane</keyword>
<dbReference type="RefSeq" id="WP_113988908.1">
    <property type="nucleotide sequence ID" value="NZ_QLST01000007.1"/>
</dbReference>
<protein>
    <submittedName>
        <fullName evidence="2">Uncharacterized protein</fullName>
    </submittedName>
</protein>
<evidence type="ECO:0000313" key="3">
    <source>
        <dbReference type="Proteomes" id="UP000253319"/>
    </source>
</evidence>
<proteinExistence type="predicted"/>
<dbReference type="OrthoDB" id="1151040at2"/>
<evidence type="ECO:0000256" key="1">
    <source>
        <dbReference type="SAM" id="Phobius"/>
    </source>
</evidence>
<keyword evidence="1" id="KW-0812">Transmembrane</keyword>
<gene>
    <name evidence="2" type="ORF">DPN68_06825</name>
</gene>
<comment type="caution">
    <text evidence="2">The sequence shown here is derived from an EMBL/GenBank/DDBJ whole genome shotgun (WGS) entry which is preliminary data.</text>
</comment>
<sequence>MTYLKFIQYFYLAFAIFSFGFAYTQWQAGEDFILPIVVGVVCIGMFFFRRHFYKKYQNRQ</sequence>